<feature type="compositionally biased region" description="Polar residues" evidence="6">
    <location>
        <begin position="8"/>
        <end position="20"/>
    </location>
</feature>
<feature type="transmembrane region" description="Helical" evidence="7">
    <location>
        <begin position="368"/>
        <end position="389"/>
    </location>
</feature>
<evidence type="ECO:0000256" key="5">
    <source>
        <dbReference type="ARBA" id="ARBA00023136"/>
    </source>
</evidence>
<evidence type="ECO:0000256" key="6">
    <source>
        <dbReference type="SAM" id="MobiDB-lite"/>
    </source>
</evidence>
<keyword evidence="2" id="KW-0813">Transport</keyword>
<dbReference type="InterPro" id="IPR036259">
    <property type="entry name" value="MFS_trans_sf"/>
</dbReference>
<dbReference type="PROSITE" id="PS50850">
    <property type="entry name" value="MFS"/>
    <property type="match status" value="1"/>
</dbReference>
<dbReference type="OMA" id="LWGICMT"/>
<dbReference type="SUPFAM" id="SSF103473">
    <property type="entry name" value="MFS general substrate transporter"/>
    <property type="match status" value="1"/>
</dbReference>
<dbReference type="RefSeq" id="XP_007787590.1">
    <property type="nucleotide sequence ID" value="XM_007789400.1"/>
</dbReference>
<dbReference type="Proteomes" id="UP000019373">
    <property type="component" value="Unassembled WGS sequence"/>
</dbReference>
<keyword evidence="4 7" id="KW-1133">Transmembrane helix</keyword>
<feature type="transmembrane region" description="Helical" evidence="7">
    <location>
        <begin position="493"/>
        <end position="512"/>
    </location>
</feature>
<feature type="transmembrane region" description="Helical" evidence="7">
    <location>
        <begin position="228"/>
        <end position="250"/>
    </location>
</feature>
<evidence type="ECO:0000259" key="8">
    <source>
        <dbReference type="PROSITE" id="PS50850"/>
    </source>
</evidence>
<dbReference type="GO" id="GO:0016020">
    <property type="term" value="C:membrane"/>
    <property type="evidence" value="ECO:0007669"/>
    <property type="project" value="UniProtKB-SubCell"/>
</dbReference>
<accession>U1GST3</accession>
<gene>
    <name evidence="9" type="ORF">EPUS_04843</name>
</gene>
<feature type="region of interest" description="Disordered" evidence="6">
    <location>
        <begin position="1"/>
        <end position="50"/>
    </location>
</feature>
<dbReference type="GeneID" id="19239796"/>
<organism evidence="9 10">
    <name type="scientific">Endocarpon pusillum (strain Z07020 / HMAS-L-300199)</name>
    <name type="common">Lichen-forming fungus</name>
    <dbReference type="NCBI Taxonomy" id="1263415"/>
    <lineage>
        <taxon>Eukaryota</taxon>
        <taxon>Fungi</taxon>
        <taxon>Dikarya</taxon>
        <taxon>Ascomycota</taxon>
        <taxon>Pezizomycotina</taxon>
        <taxon>Eurotiomycetes</taxon>
        <taxon>Chaetothyriomycetidae</taxon>
        <taxon>Verrucariales</taxon>
        <taxon>Verrucariaceae</taxon>
        <taxon>Endocarpon</taxon>
    </lineage>
</organism>
<name>U1GST3_ENDPU</name>
<dbReference type="Pfam" id="PF07690">
    <property type="entry name" value="MFS_1"/>
    <property type="match status" value="1"/>
</dbReference>
<feature type="domain" description="Major facilitator superfamily (MFS) profile" evidence="8">
    <location>
        <begin position="69"/>
        <end position="550"/>
    </location>
</feature>
<dbReference type="EMBL" id="KE720820">
    <property type="protein sequence ID" value="ERF75061.1"/>
    <property type="molecule type" value="Genomic_DNA"/>
</dbReference>
<dbReference type="HOGENOM" id="CLU_001265_0_1_1"/>
<comment type="subcellular location">
    <subcellularLocation>
        <location evidence="1">Membrane</location>
        <topology evidence="1">Multi-pass membrane protein</topology>
    </subcellularLocation>
</comment>
<dbReference type="GO" id="GO:0022857">
    <property type="term" value="F:transmembrane transporter activity"/>
    <property type="evidence" value="ECO:0007669"/>
    <property type="project" value="InterPro"/>
</dbReference>
<dbReference type="PANTHER" id="PTHR43791">
    <property type="entry name" value="PERMEASE-RELATED"/>
    <property type="match status" value="1"/>
</dbReference>
<evidence type="ECO:0000313" key="10">
    <source>
        <dbReference type="Proteomes" id="UP000019373"/>
    </source>
</evidence>
<evidence type="ECO:0000313" key="9">
    <source>
        <dbReference type="EMBL" id="ERF75061.1"/>
    </source>
</evidence>
<dbReference type="PANTHER" id="PTHR43791:SF19">
    <property type="entry name" value="TRANSPORTER, PUTATIVE (AFU_ORTHOLOGUE AFUA_1G01812)-RELATED"/>
    <property type="match status" value="1"/>
</dbReference>
<feature type="compositionally biased region" description="Basic and acidic residues" evidence="6">
    <location>
        <begin position="37"/>
        <end position="50"/>
    </location>
</feature>
<feature type="transmembrane region" description="Helical" evidence="7">
    <location>
        <begin position="165"/>
        <end position="183"/>
    </location>
</feature>
<feature type="transmembrane region" description="Helical" evidence="7">
    <location>
        <begin position="195"/>
        <end position="216"/>
    </location>
</feature>
<feature type="transmembrane region" description="Helical" evidence="7">
    <location>
        <begin position="107"/>
        <end position="128"/>
    </location>
</feature>
<dbReference type="AlphaFoldDB" id="U1GST3"/>
<dbReference type="InterPro" id="IPR020846">
    <property type="entry name" value="MFS_dom"/>
</dbReference>
<keyword evidence="3 7" id="KW-0812">Transmembrane</keyword>
<reference evidence="10" key="1">
    <citation type="journal article" date="2014" name="BMC Genomics">
        <title>Genome characteristics reveal the impact of lichenization on lichen-forming fungus Endocarpon pusillum Hedwig (Verrucariales, Ascomycota).</title>
        <authorList>
            <person name="Wang Y.-Y."/>
            <person name="Liu B."/>
            <person name="Zhang X.-Y."/>
            <person name="Zhou Q.-M."/>
            <person name="Zhang T."/>
            <person name="Li H."/>
            <person name="Yu Y.-F."/>
            <person name="Zhang X.-L."/>
            <person name="Hao X.-Y."/>
            <person name="Wang M."/>
            <person name="Wang L."/>
            <person name="Wei J.-C."/>
        </authorList>
    </citation>
    <scope>NUCLEOTIDE SEQUENCE [LARGE SCALE GENOMIC DNA]</scope>
    <source>
        <strain evidence="10">Z07020 / HMAS-L-300199</strain>
    </source>
</reference>
<proteinExistence type="predicted"/>
<dbReference type="FunFam" id="1.20.1250.20:FF:000034">
    <property type="entry name" value="MFS general substrate transporter"/>
    <property type="match status" value="1"/>
</dbReference>
<feature type="transmembrane region" description="Helical" evidence="7">
    <location>
        <begin position="303"/>
        <end position="324"/>
    </location>
</feature>
<evidence type="ECO:0000256" key="4">
    <source>
        <dbReference type="ARBA" id="ARBA00022989"/>
    </source>
</evidence>
<feature type="transmembrane region" description="Helical" evidence="7">
    <location>
        <begin position="336"/>
        <end position="356"/>
    </location>
</feature>
<dbReference type="eggNOG" id="KOG2533">
    <property type="taxonomic scope" value="Eukaryota"/>
</dbReference>
<dbReference type="OrthoDB" id="2962993at2759"/>
<dbReference type="InterPro" id="IPR011701">
    <property type="entry name" value="MFS"/>
</dbReference>
<evidence type="ECO:0000256" key="2">
    <source>
        <dbReference type="ARBA" id="ARBA00022448"/>
    </source>
</evidence>
<sequence length="550" mass="61032">MNLKSHLKSGTATDSDSGRSPSDDEKAIGHGHITNVHGDELPPDPDEHLSPEEKAEIDRKLLWKLDLRLIPWLCLLYLISFLDRTNIGNAKIQGLQKDLKMTDSEYNFSLTIFFISYSIFEPLTNILLKRLRPSVFIPVIMLLWGICMTLMGLVTNFAGLVAARWFLGLTEAGLFPGVNYYLSCWYKRSEFGVRAAIFFSAAAVAGSFGGLLAAAIAQMDGVGGRDGWAWIFILEGIITVFVGIISFWVVQDFPDEAKFLSVDERRRVVRRLKEDKQSSAEHEEFKMSYFWASVKDWKTYTGMVIYMGAVGSLYAFSLFVPTIIRDLGYTSTTAQLLSVPPYAVAAVLTIVVGIVADRTRQRGLCNIAVSFLGIIGFAMLLGKLFALHFDHSHLTSLPTPISSIHRCMTLTNKFPLGTAKPGVQYAGVYLAALGIYPCIANTISWTANNVEGVYKRGVTLGFVIGWGNLNGVVSSNIYRDEDAPRFLPGHGSVLAYLTLFLLGGSVVQRFLLVRENKKRASGLRDGWAEGKTEDEIERLGDKRPDFIYTI</sequence>
<keyword evidence="5 7" id="KW-0472">Membrane</keyword>
<dbReference type="Gene3D" id="1.20.1250.20">
    <property type="entry name" value="MFS general substrate transporter like domains"/>
    <property type="match status" value="2"/>
</dbReference>
<evidence type="ECO:0000256" key="1">
    <source>
        <dbReference type="ARBA" id="ARBA00004141"/>
    </source>
</evidence>
<evidence type="ECO:0000256" key="3">
    <source>
        <dbReference type="ARBA" id="ARBA00022692"/>
    </source>
</evidence>
<keyword evidence="10" id="KW-1185">Reference proteome</keyword>
<feature type="transmembrane region" description="Helical" evidence="7">
    <location>
        <begin position="135"/>
        <end position="159"/>
    </location>
</feature>
<evidence type="ECO:0000256" key="7">
    <source>
        <dbReference type="SAM" id="Phobius"/>
    </source>
</evidence>
<protein>
    <recommendedName>
        <fullName evidence="8">Major facilitator superfamily (MFS) profile domain-containing protein</fullName>
    </recommendedName>
</protein>